<reference evidence="3" key="1">
    <citation type="submission" date="2019-03" db="EMBL/GenBank/DDBJ databases">
        <title>Single cell metagenomics reveals metabolic interactions within the superorganism composed of flagellate Streblomastix strix and complex community of Bacteroidetes bacteria on its surface.</title>
        <authorList>
            <person name="Treitli S.C."/>
            <person name="Kolisko M."/>
            <person name="Husnik F."/>
            <person name="Keeling P."/>
            <person name="Hampl V."/>
        </authorList>
    </citation>
    <scope>NUCLEOTIDE SEQUENCE</scope>
    <source>
        <strain evidence="3">STM</strain>
    </source>
</reference>
<comment type="caution">
    <text evidence="3">The sequence shown here is derived from an EMBL/GenBank/DDBJ whole genome shotgun (WGS) entry which is preliminary data.</text>
</comment>
<feature type="domain" description="CCDC81-like prokaryotic HU" evidence="2">
    <location>
        <begin position="61"/>
        <end position="129"/>
    </location>
</feature>
<name>A0A5J4RB55_9ZZZZ</name>
<evidence type="ECO:0008006" key="4">
    <source>
        <dbReference type="Google" id="ProtNLM"/>
    </source>
</evidence>
<feature type="domain" description="CCDC81-like prokaryotic HU" evidence="1">
    <location>
        <begin position="1"/>
        <end position="59"/>
    </location>
</feature>
<accession>A0A5J4RB55</accession>
<dbReference type="Pfam" id="PF18175">
    <property type="entry name" value="HU-CCDC81_bac_2"/>
    <property type="match status" value="1"/>
</dbReference>
<gene>
    <name evidence="3" type="ORF">EZS27_020541</name>
</gene>
<dbReference type="InterPro" id="IPR041268">
    <property type="entry name" value="HU-CCDC81_bac_2"/>
</dbReference>
<dbReference type="EMBL" id="SNRY01001457">
    <property type="protein sequence ID" value="KAA6330795.1"/>
    <property type="molecule type" value="Genomic_DNA"/>
</dbReference>
<proteinExistence type="predicted"/>
<protein>
    <recommendedName>
        <fullName evidence="4">SPOR domain-containing protein</fullName>
    </recommendedName>
</protein>
<evidence type="ECO:0000313" key="3">
    <source>
        <dbReference type="EMBL" id="KAA6330795.1"/>
    </source>
</evidence>
<sequence>MTGLAQHIELLLLENDCVVVPDFGGFVAHYAPARRINDEQIFLPPVRIVGFNPKLTMNDRLLAQSYMKEHNVSFSDAGKMLKKEVEQLASCLQEKGKVDLPHIGEIHRAIHGIYEFIPYDDKIVTPYLFGLEPFEIKELSELTSKDYGKNQSGAHISFFRYAVAMAAAVFFFFFLSPSIENTTVSEKNYARLFCSDIFDHSPVQKEIKKTIIAEKTPEAIQAEDKEVEIEVVAPPRPKHIVESKTNAPASSEKKAAVKTKRYHIITSLADNIRITQKDIMTLKQEGCFNAKVINIDGVKCVSVMSFSTHDDAYRKLLLLRRMKSCENAWIMPARI</sequence>
<dbReference type="AlphaFoldDB" id="A0A5J4RB55"/>
<evidence type="ECO:0000259" key="1">
    <source>
        <dbReference type="Pfam" id="PF18174"/>
    </source>
</evidence>
<dbReference type="InterPro" id="IPR040495">
    <property type="entry name" value="HU-CCDC81_bac_1"/>
</dbReference>
<dbReference type="Pfam" id="PF18174">
    <property type="entry name" value="HU-CCDC81_bac_1"/>
    <property type="match status" value="1"/>
</dbReference>
<evidence type="ECO:0000259" key="2">
    <source>
        <dbReference type="Pfam" id="PF18175"/>
    </source>
</evidence>
<organism evidence="3">
    <name type="scientific">termite gut metagenome</name>
    <dbReference type="NCBI Taxonomy" id="433724"/>
    <lineage>
        <taxon>unclassified sequences</taxon>
        <taxon>metagenomes</taxon>
        <taxon>organismal metagenomes</taxon>
    </lineage>
</organism>